<sequence length="146" mass="15855">MIDRDAGILPSADERSAPTAAAVPRRIFFADDNEVLISALTRRFSGPVQRVRAFASGENLLDALTRETPDLIVLDLKLPGLSGLDTLREIRRILPKVAVIILTAYGTSDDLESARTLGVFGVVIKKVGLEEELEAAVTRAFLALNR</sequence>
<dbReference type="Gene3D" id="3.40.50.2300">
    <property type="match status" value="1"/>
</dbReference>
<dbReference type="SUPFAM" id="SSF52172">
    <property type="entry name" value="CheY-like"/>
    <property type="match status" value="1"/>
</dbReference>
<dbReference type="GO" id="GO:0000160">
    <property type="term" value="P:phosphorelay signal transduction system"/>
    <property type="evidence" value="ECO:0007669"/>
    <property type="project" value="InterPro"/>
</dbReference>
<keyword evidence="1 2" id="KW-0597">Phosphoprotein</keyword>
<evidence type="ECO:0000313" key="4">
    <source>
        <dbReference type="EMBL" id="CAI4030107.1"/>
    </source>
</evidence>
<feature type="modified residue" description="4-aspartylphosphate" evidence="2">
    <location>
        <position position="75"/>
    </location>
</feature>
<dbReference type="InterPro" id="IPR011006">
    <property type="entry name" value="CheY-like_superfamily"/>
</dbReference>
<protein>
    <recommendedName>
        <fullName evidence="3">Response regulatory domain-containing protein</fullName>
    </recommendedName>
</protein>
<dbReference type="RefSeq" id="WP_289267107.1">
    <property type="nucleotide sequence ID" value="NZ_OX365700.1"/>
</dbReference>
<dbReference type="InterPro" id="IPR050595">
    <property type="entry name" value="Bact_response_regulator"/>
</dbReference>
<dbReference type="InterPro" id="IPR058245">
    <property type="entry name" value="NreC/VraR/RcsB-like_REC"/>
</dbReference>
<dbReference type="SMART" id="SM00448">
    <property type="entry name" value="REC"/>
    <property type="match status" value="1"/>
</dbReference>
<evidence type="ECO:0000256" key="1">
    <source>
        <dbReference type="ARBA" id="ARBA00022553"/>
    </source>
</evidence>
<dbReference type="InterPro" id="IPR001789">
    <property type="entry name" value="Sig_transdc_resp-reg_receiver"/>
</dbReference>
<dbReference type="EMBL" id="OX365700">
    <property type="protein sequence ID" value="CAI4030107.1"/>
    <property type="molecule type" value="Genomic_DNA"/>
</dbReference>
<dbReference type="Pfam" id="PF00072">
    <property type="entry name" value="Response_reg"/>
    <property type="match status" value="1"/>
</dbReference>
<evidence type="ECO:0000313" key="5">
    <source>
        <dbReference type="Proteomes" id="UP001179121"/>
    </source>
</evidence>
<dbReference type="KEGG" id="nti:DNFV4_00531"/>
<evidence type="ECO:0000259" key="3">
    <source>
        <dbReference type="PROSITE" id="PS50110"/>
    </source>
</evidence>
<proteinExistence type="predicted"/>
<dbReference type="CDD" id="cd17535">
    <property type="entry name" value="REC_NarL-like"/>
    <property type="match status" value="1"/>
</dbReference>
<dbReference type="PANTHER" id="PTHR44591">
    <property type="entry name" value="STRESS RESPONSE REGULATOR PROTEIN 1"/>
    <property type="match status" value="1"/>
</dbReference>
<organism evidence="4 5">
    <name type="scientific">Nitrospira tepida</name>
    <dbReference type="NCBI Taxonomy" id="2973512"/>
    <lineage>
        <taxon>Bacteria</taxon>
        <taxon>Pseudomonadati</taxon>
        <taxon>Nitrospirota</taxon>
        <taxon>Nitrospiria</taxon>
        <taxon>Nitrospirales</taxon>
        <taxon>Nitrospiraceae</taxon>
        <taxon>Nitrospira</taxon>
    </lineage>
</organism>
<reference evidence="4" key="1">
    <citation type="submission" date="2022-10" db="EMBL/GenBank/DDBJ databases">
        <authorList>
            <person name="Koch H."/>
        </authorList>
    </citation>
    <scope>NUCLEOTIDE SEQUENCE</scope>
    <source>
        <strain evidence="4">DNF</strain>
    </source>
</reference>
<dbReference type="Proteomes" id="UP001179121">
    <property type="component" value="Chromosome"/>
</dbReference>
<name>A0AA86MW44_9BACT</name>
<keyword evidence="5" id="KW-1185">Reference proteome</keyword>
<gene>
    <name evidence="4" type="ORF">DNFV4_00531</name>
</gene>
<dbReference type="PANTHER" id="PTHR44591:SF3">
    <property type="entry name" value="RESPONSE REGULATORY DOMAIN-CONTAINING PROTEIN"/>
    <property type="match status" value="1"/>
</dbReference>
<accession>A0AA86MW44</accession>
<evidence type="ECO:0000256" key="2">
    <source>
        <dbReference type="PROSITE-ProRule" id="PRU00169"/>
    </source>
</evidence>
<dbReference type="PROSITE" id="PS50110">
    <property type="entry name" value="RESPONSE_REGULATORY"/>
    <property type="match status" value="1"/>
</dbReference>
<dbReference type="AlphaFoldDB" id="A0AA86MW44"/>
<feature type="domain" description="Response regulatory" evidence="3">
    <location>
        <begin position="26"/>
        <end position="140"/>
    </location>
</feature>